<feature type="modified residue" description="N6-(pyridoxal phosphate)lysine" evidence="2">
    <location>
        <position position="51"/>
    </location>
</feature>
<evidence type="ECO:0000256" key="2">
    <source>
        <dbReference type="HAMAP-Rule" id="MF_02087"/>
    </source>
</evidence>
<dbReference type="PIRSF" id="PIRSF004848">
    <property type="entry name" value="YBL036c_PLPDEIII"/>
    <property type="match status" value="1"/>
</dbReference>
<dbReference type="Pfam" id="PF01168">
    <property type="entry name" value="Ala_racemase_N"/>
    <property type="match status" value="1"/>
</dbReference>
<keyword evidence="1 2" id="KW-0663">Pyridoxal phosphate</keyword>
<proteinExistence type="inferred from homology"/>
<reference evidence="6" key="1">
    <citation type="journal article" date="2019" name="Int. J. Syst. Evol. Microbiol.">
        <title>The Global Catalogue of Microorganisms (GCM) 10K type strain sequencing project: providing services to taxonomists for standard genome sequencing and annotation.</title>
        <authorList>
            <consortium name="The Broad Institute Genomics Platform"/>
            <consortium name="The Broad Institute Genome Sequencing Center for Infectious Disease"/>
            <person name="Wu L."/>
            <person name="Ma J."/>
        </authorList>
    </citation>
    <scope>NUCLEOTIDE SEQUENCE [LARGE SCALE GENOMIC DNA]</scope>
    <source>
        <strain evidence="6">IBRC-M 10908</strain>
    </source>
</reference>
<sequence length="237" mass="25050">MTSTYRASSRTDPDRERELAAGLERARGQIAEACAAAGRSPADVRLIAVGKTFPAADAASVVRAGQTDLGENKAQELAPKAEALREQGLEPTWHFIGQLQRNKVRQVLASASWIHSVDRTSLVDAIARAAERPVNVCLQVDLGADPGRGGVSPDDLLPLAEHAAAQENLRVRGVMTVAPLDWDADRAFTLLAELSGKLRSVVPGATEISAGMSQDLSSAVAHGATMVRLGRTVFGAR</sequence>
<dbReference type="InterPro" id="IPR011078">
    <property type="entry name" value="PyrdxlP_homeostasis"/>
</dbReference>
<evidence type="ECO:0000313" key="6">
    <source>
        <dbReference type="Proteomes" id="UP001595823"/>
    </source>
</evidence>
<feature type="domain" description="Alanine racemase N-terminal" evidence="4">
    <location>
        <begin position="42"/>
        <end position="236"/>
    </location>
</feature>
<dbReference type="InterPro" id="IPR001608">
    <property type="entry name" value="Ala_racemase_N"/>
</dbReference>
<dbReference type="SUPFAM" id="SSF51419">
    <property type="entry name" value="PLP-binding barrel"/>
    <property type="match status" value="1"/>
</dbReference>
<dbReference type="RefSeq" id="WP_380620685.1">
    <property type="nucleotide sequence ID" value="NZ_JBHSDK010000015.1"/>
</dbReference>
<name>A0ABV8TYS7_9ACTN</name>
<evidence type="ECO:0000256" key="3">
    <source>
        <dbReference type="RuleBase" id="RU004514"/>
    </source>
</evidence>
<dbReference type="InterPro" id="IPR029066">
    <property type="entry name" value="PLP-binding_barrel"/>
</dbReference>
<evidence type="ECO:0000259" key="4">
    <source>
        <dbReference type="Pfam" id="PF01168"/>
    </source>
</evidence>
<comment type="function">
    <text evidence="2">Pyridoxal 5'-phosphate (PLP)-binding protein, which is involved in PLP homeostasis.</text>
</comment>
<dbReference type="PANTHER" id="PTHR10146:SF14">
    <property type="entry name" value="PYRIDOXAL PHOSPHATE HOMEOSTASIS PROTEIN"/>
    <property type="match status" value="1"/>
</dbReference>
<organism evidence="5 6">
    <name type="scientific">Salininema proteolyticum</name>
    <dbReference type="NCBI Taxonomy" id="1607685"/>
    <lineage>
        <taxon>Bacteria</taxon>
        <taxon>Bacillati</taxon>
        <taxon>Actinomycetota</taxon>
        <taxon>Actinomycetes</taxon>
        <taxon>Glycomycetales</taxon>
        <taxon>Glycomycetaceae</taxon>
        <taxon>Salininema</taxon>
    </lineage>
</organism>
<comment type="similarity">
    <text evidence="2 3">Belongs to the pyridoxal phosphate-binding protein YggS/PROSC family.</text>
</comment>
<accession>A0ABV8TYS7</accession>
<evidence type="ECO:0000313" key="5">
    <source>
        <dbReference type="EMBL" id="MFC4335629.1"/>
    </source>
</evidence>
<dbReference type="Proteomes" id="UP001595823">
    <property type="component" value="Unassembled WGS sequence"/>
</dbReference>
<dbReference type="CDD" id="cd00635">
    <property type="entry name" value="PLPDE_III_YBL036c_like"/>
    <property type="match status" value="1"/>
</dbReference>
<dbReference type="PANTHER" id="PTHR10146">
    <property type="entry name" value="PROLINE SYNTHETASE CO-TRANSCRIBED BACTERIAL HOMOLOG PROTEIN"/>
    <property type="match status" value="1"/>
</dbReference>
<gene>
    <name evidence="5" type="ORF">ACFPET_10500</name>
</gene>
<dbReference type="HAMAP" id="MF_02087">
    <property type="entry name" value="PLP_homeostasis"/>
    <property type="match status" value="1"/>
</dbReference>
<dbReference type="Gene3D" id="3.20.20.10">
    <property type="entry name" value="Alanine racemase"/>
    <property type="match status" value="1"/>
</dbReference>
<protein>
    <recommendedName>
        <fullName evidence="2">Pyridoxal phosphate homeostasis protein</fullName>
        <shortName evidence="2">PLP homeostasis protein</shortName>
    </recommendedName>
</protein>
<evidence type="ECO:0000256" key="1">
    <source>
        <dbReference type="ARBA" id="ARBA00022898"/>
    </source>
</evidence>
<comment type="caution">
    <text evidence="5">The sequence shown here is derived from an EMBL/GenBank/DDBJ whole genome shotgun (WGS) entry which is preliminary data.</text>
</comment>
<keyword evidence="6" id="KW-1185">Reference proteome</keyword>
<dbReference type="PROSITE" id="PS01211">
    <property type="entry name" value="UPF0001"/>
    <property type="match status" value="1"/>
</dbReference>
<dbReference type="NCBIfam" id="TIGR00044">
    <property type="entry name" value="YggS family pyridoxal phosphate-dependent enzyme"/>
    <property type="match status" value="1"/>
</dbReference>
<dbReference type="EMBL" id="JBHSDK010000015">
    <property type="protein sequence ID" value="MFC4335629.1"/>
    <property type="molecule type" value="Genomic_DNA"/>
</dbReference>